<feature type="compositionally biased region" description="Basic and acidic residues" evidence="1">
    <location>
        <begin position="27"/>
        <end position="46"/>
    </location>
</feature>
<accession>A0ABD2Z5A7</accession>
<feature type="compositionally biased region" description="Basic and acidic residues" evidence="1">
    <location>
        <begin position="79"/>
        <end position="92"/>
    </location>
</feature>
<evidence type="ECO:0000256" key="1">
    <source>
        <dbReference type="SAM" id="MobiDB-lite"/>
    </source>
</evidence>
<feature type="compositionally biased region" description="Polar residues" evidence="1">
    <location>
        <begin position="298"/>
        <end position="322"/>
    </location>
</feature>
<feature type="compositionally biased region" description="Basic and acidic residues" evidence="1">
    <location>
        <begin position="191"/>
        <end position="202"/>
    </location>
</feature>
<dbReference type="EMBL" id="JBJUIK010000011">
    <property type="protein sequence ID" value="KAL3514264.1"/>
    <property type="molecule type" value="Genomic_DNA"/>
</dbReference>
<reference evidence="2 3" key="1">
    <citation type="submission" date="2024-11" db="EMBL/GenBank/DDBJ databases">
        <title>A near-complete genome assembly of Cinchona calisaya.</title>
        <authorList>
            <person name="Lian D.C."/>
            <person name="Zhao X.W."/>
            <person name="Wei L."/>
        </authorList>
    </citation>
    <scope>NUCLEOTIDE SEQUENCE [LARGE SCALE GENOMIC DNA]</scope>
    <source>
        <tissue evidence="2">Nenye</tissue>
    </source>
</reference>
<feature type="compositionally biased region" description="Basic and acidic residues" evidence="1">
    <location>
        <begin position="261"/>
        <end position="276"/>
    </location>
</feature>
<feature type="compositionally biased region" description="Basic and acidic residues" evidence="1">
    <location>
        <begin position="126"/>
        <end position="179"/>
    </location>
</feature>
<feature type="compositionally biased region" description="Polar residues" evidence="1">
    <location>
        <begin position="56"/>
        <end position="71"/>
    </location>
</feature>
<feature type="compositionally biased region" description="Basic and acidic residues" evidence="1">
    <location>
        <begin position="99"/>
        <end position="114"/>
    </location>
</feature>
<gene>
    <name evidence="2" type="ORF">ACH5RR_026981</name>
</gene>
<proteinExistence type="predicted"/>
<evidence type="ECO:0000313" key="2">
    <source>
        <dbReference type="EMBL" id="KAL3514264.1"/>
    </source>
</evidence>
<name>A0ABD2Z5A7_9GENT</name>
<feature type="region of interest" description="Disordered" evidence="1">
    <location>
        <begin position="22"/>
        <end position="415"/>
    </location>
</feature>
<evidence type="ECO:0000313" key="3">
    <source>
        <dbReference type="Proteomes" id="UP001630127"/>
    </source>
</evidence>
<protein>
    <submittedName>
        <fullName evidence="2">Uncharacterized protein</fullName>
    </submittedName>
</protein>
<dbReference type="Proteomes" id="UP001630127">
    <property type="component" value="Unassembled WGS sequence"/>
</dbReference>
<dbReference type="AlphaFoldDB" id="A0ABD2Z5A7"/>
<organism evidence="2 3">
    <name type="scientific">Cinchona calisaya</name>
    <dbReference type="NCBI Taxonomy" id="153742"/>
    <lineage>
        <taxon>Eukaryota</taxon>
        <taxon>Viridiplantae</taxon>
        <taxon>Streptophyta</taxon>
        <taxon>Embryophyta</taxon>
        <taxon>Tracheophyta</taxon>
        <taxon>Spermatophyta</taxon>
        <taxon>Magnoliopsida</taxon>
        <taxon>eudicotyledons</taxon>
        <taxon>Gunneridae</taxon>
        <taxon>Pentapetalae</taxon>
        <taxon>asterids</taxon>
        <taxon>lamiids</taxon>
        <taxon>Gentianales</taxon>
        <taxon>Rubiaceae</taxon>
        <taxon>Cinchonoideae</taxon>
        <taxon>Cinchoneae</taxon>
        <taxon>Cinchona</taxon>
    </lineage>
</organism>
<keyword evidence="3" id="KW-1185">Reference proteome</keyword>
<sequence>MLLNWIVNARATEECTSSHTAILGEALKQEHQRPDSSSSKQKEMKTKGPGGAEASKNGTSKQTIINKGQNMKSPSSVKPDVKSLKNKSKEINLDSVTNEEEKSGKRKKEEEQKKPKSNSTKPPTQEAKRRKETKVVREKNSVKPDAKSLKNKSKEINLDSVKNEEEKSQKRKKEEEQKKPKSNSIKPPTQEAKHRKETKVEPQKNSVKSNSKKLETKLVKEKSREINLDSGRNKEEKSKKRKKEEELKKPESNGKKSPTQEAKRRKETKVEPEKNSGKRFLQQSPSKSPAAEHLIGATISTKKPSSGTAPPNSVKRINTSSNSEQGKKKKQKESGGLGKLKPNSPNSKVEAMKEVAPSKSKGQAQIATQTKPRPSSRAHSVKMQKKHKDLGKKKNPNAPKHAISASLEEKSKEPSVRRLKIMRALGLLPPVGSPFIRTGAPL</sequence>
<feature type="compositionally biased region" description="Polar residues" evidence="1">
    <location>
        <begin position="360"/>
        <end position="373"/>
    </location>
</feature>
<feature type="compositionally biased region" description="Basic residues" evidence="1">
    <location>
        <begin position="374"/>
        <end position="395"/>
    </location>
</feature>
<comment type="caution">
    <text evidence="2">The sequence shown here is derived from an EMBL/GenBank/DDBJ whole genome shotgun (WGS) entry which is preliminary data.</text>
</comment>
<feature type="compositionally biased region" description="Basic and acidic residues" evidence="1">
    <location>
        <begin position="212"/>
        <end position="254"/>
    </location>
</feature>